<evidence type="ECO:0000256" key="4">
    <source>
        <dbReference type="SAM" id="Coils"/>
    </source>
</evidence>
<dbReference type="Proteomes" id="UP000444960">
    <property type="component" value="Unassembled WGS sequence"/>
</dbReference>
<dbReference type="AlphaFoldDB" id="A0A7I9V5H6"/>
<dbReference type="EMBL" id="BJOV01000002">
    <property type="protein sequence ID" value="GEE00310.1"/>
    <property type="molecule type" value="Genomic_DNA"/>
</dbReference>
<feature type="domain" description="Signal transduction histidine kinase subgroup 3 dimerisation and phosphoacceptor" evidence="6">
    <location>
        <begin position="191"/>
        <end position="257"/>
    </location>
</feature>
<sequence>MSIGDTSSARTPRQWRWVFGAVWLIFLVYPLTAVATVDRPMALRVVGVAVIVAFAVVYIAACVVFMNGRPGQRQVPNRVRLGFSVVLGALTLALFPIIHEQAFGLAGFLMAIISFIAPRRLQIVVIVSLVAAAWLVPRLFGWTIDFGVVAIMAAIGTTMIAIRAISERESERESAEERQRELNAELAVVAERERVARDVHDILGHSLTVISVKTELAGRLVDLDPERAKAEIDEVNALAREALAEVRSTVGRLRTPELPTVIASAGSALAAAGIAAELPDADVQTPNSTLFAWVLREAVTNVVRHSGASTCRVVVVPDAITIADDGDGSPLLAYGNGLRGLSERVAGAGGTLTVDSDVTGTTISARVVG</sequence>
<dbReference type="GO" id="GO:0016020">
    <property type="term" value="C:membrane"/>
    <property type="evidence" value="ECO:0007669"/>
    <property type="project" value="InterPro"/>
</dbReference>
<dbReference type="Pfam" id="PF07730">
    <property type="entry name" value="HisKA_3"/>
    <property type="match status" value="1"/>
</dbReference>
<gene>
    <name evidence="7" type="ORF">nbrc107696_07560</name>
</gene>
<keyword evidence="8" id="KW-1185">Reference proteome</keyword>
<dbReference type="OrthoDB" id="5241784at2"/>
<keyword evidence="5" id="KW-0472">Membrane</keyword>
<dbReference type="InterPro" id="IPR050482">
    <property type="entry name" value="Sensor_HK_TwoCompSys"/>
</dbReference>
<evidence type="ECO:0000256" key="1">
    <source>
        <dbReference type="ARBA" id="ARBA00022679"/>
    </source>
</evidence>
<dbReference type="GO" id="GO:0000155">
    <property type="term" value="F:phosphorelay sensor kinase activity"/>
    <property type="evidence" value="ECO:0007669"/>
    <property type="project" value="InterPro"/>
</dbReference>
<keyword evidence="2" id="KW-0418">Kinase</keyword>
<dbReference type="PANTHER" id="PTHR24421:SF63">
    <property type="entry name" value="SENSOR HISTIDINE KINASE DESK"/>
    <property type="match status" value="1"/>
</dbReference>
<keyword evidence="5" id="KW-1133">Transmembrane helix</keyword>
<feature type="transmembrane region" description="Helical" evidence="5">
    <location>
        <begin position="123"/>
        <end position="140"/>
    </location>
</feature>
<dbReference type="RefSeq" id="WP_161894224.1">
    <property type="nucleotide sequence ID" value="NZ_BJOV01000002.1"/>
</dbReference>
<evidence type="ECO:0000313" key="7">
    <source>
        <dbReference type="EMBL" id="GEE00310.1"/>
    </source>
</evidence>
<comment type="caution">
    <text evidence="7">The sequence shown here is derived from an EMBL/GenBank/DDBJ whole genome shotgun (WGS) entry which is preliminary data.</text>
</comment>
<evidence type="ECO:0000256" key="5">
    <source>
        <dbReference type="SAM" id="Phobius"/>
    </source>
</evidence>
<dbReference type="InterPro" id="IPR011712">
    <property type="entry name" value="Sig_transdc_His_kin_sub3_dim/P"/>
</dbReference>
<feature type="transmembrane region" description="Helical" evidence="5">
    <location>
        <begin position="101"/>
        <end position="118"/>
    </location>
</feature>
<feature type="transmembrane region" description="Helical" evidence="5">
    <location>
        <begin position="146"/>
        <end position="165"/>
    </location>
</feature>
<feature type="coiled-coil region" evidence="4">
    <location>
        <begin position="165"/>
        <end position="192"/>
    </location>
</feature>
<proteinExistence type="predicted"/>
<evidence type="ECO:0000256" key="3">
    <source>
        <dbReference type="ARBA" id="ARBA00023012"/>
    </source>
</evidence>
<organism evidence="7 8">
    <name type="scientific">Gordonia spumicola</name>
    <dbReference type="NCBI Taxonomy" id="589161"/>
    <lineage>
        <taxon>Bacteria</taxon>
        <taxon>Bacillati</taxon>
        <taxon>Actinomycetota</taxon>
        <taxon>Actinomycetes</taxon>
        <taxon>Mycobacteriales</taxon>
        <taxon>Gordoniaceae</taxon>
        <taxon>Gordonia</taxon>
    </lineage>
</organism>
<feature type="transmembrane region" description="Helical" evidence="5">
    <location>
        <begin position="41"/>
        <end position="66"/>
    </location>
</feature>
<name>A0A7I9V5H6_9ACTN</name>
<dbReference type="Gene3D" id="3.30.565.10">
    <property type="entry name" value="Histidine kinase-like ATPase, C-terminal domain"/>
    <property type="match status" value="1"/>
</dbReference>
<dbReference type="PANTHER" id="PTHR24421">
    <property type="entry name" value="NITRATE/NITRITE SENSOR PROTEIN NARX-RELATED"/>
    <property type="match status" value="1"/>
</dbReference>
<feature type="transmembrane region" description="Helical" evidence="5">
    <location>
        <begin position="17"/>
        <end position="35"/>
    </location>
</feature>
<keyword evidence="5" id="KW-0812">Transmembrane</keyword>
<dbReference type="SUPFAM" id="SSF55874">
    <property type="entry name" value="ATPase domain of HSP90 chaperone/DNA topoisomerase II/histidine kinase"/>
    <property type="match status" value="1"/>
</dbReference>
<keyword evidence="4" id="KW-0175">Coiled coil</keyword>
<reference evidence="8" key="1">
    <citation type="submission" date="2019-06" db="EMBL/GenBank/DDBJ databases">
        <title>Gordonia isolated from sludge of a wastewater treatment plant.</title>
        <authorList>
            <person name="Tamura T."/>
            <person name="Aoyama K."/>
            <person name="Kang Y."/>
            <person name="Saito S."/>
            <person name="Akiyama N."/>
            <person name="Yazawa K."/>
            <person name="Gonoi T."/>
            <person name="Mikami Y."/>
        </authorList>
    </citation>
    <scope>NUCLEOTIDE SEQUENCE [LARGE SCALE GENOMIC DNA]</scope>
    <source>
        <strain evidence="8">NBRC 107696</strain>
    </source>
</reference>
<keyword evidence="1" id="KW-0808">Transferase</keyword>
<dbReference type="GO" id="GO:0046983">
    <property type="term" value="F:protein dimerization activity"/>
    <property type="evidence" value="ECO:0007669"/>
    <property type="project" value="InterPro"/>
</dbReference>
<evidence type="ECO:0000256" key="2">
    <source>
        <dbReference type="ARBA" id="ARBA00022777"/>
    </source>
</evidence>
<protein>
    <recommendedName>
        <fullName evidence="6">Signal transduction histidine kinase subgroup 3 dimerisation and phosphoacceptor domain-containing protein</fullName>
    </recommendedName>
</protein>
<evidence type="ECO:0000313" key="8">
    <source>
        <dbReference type="Proteomes" id="UP000444960"/>
    </source>
</evidence>
<keyword evidence="3" id="KW-0902">Two-component regulatory system</keyword>
<accession>A0A7I9V5H6</accession>
<dbReference type="CDD" id="cd16917">
    <property type="entry name" value="HATPase_UhpB-NarQ-NarX-like"/>
    <property type="match status" value="1"/>
</dbReference>
<evidence type="ECO:0000259" key="6">
    <source>
        <dbReference type="Pfam" id="PF07730"/>
    </source>
</evidence>
<dbReference type="InterPro" id="IPR036890">
    <property type="entry name" value="HATPase_C_sf"/>
</dbReference>
<dbReference type="Gene3D" id="1.20.5.1930">
    <property type="match status" value="1"/>
</dbReference>
<feature type="transmembrane region" description="Helical" evidence="5">
    <location>
        <begin position="78"/>
        <end position="95"/>
    </location>
</feature>